<dbReference type="Proteomes" id="UP000243006">
    <property type="component" value="Unassembled WGS sequence"/>
</dbReference>
<reference evidence="1 2" key="1">
    <citation type="submission" date="2015-04" db="EMBL/GenBank/DDBJ databases">
        <title>Draft genome of the roundworm Trichinella nativa.</title>
        <authorList>
            <person name="Mitreva M."/>
        </authorList>
    </citation>
    <scope>NUCLEOTIDE SEQUENCE [LARGE SCALE GENOMIC DNA]</scope>
    <source>
        <strain evidence="1 2">ISS45</strain>
    </source>
</reference>
<sequence length="64" mass="7327">MMMSLDNIINEQKTEMEYQHMSNGDCVNHEHLPNSLLIDVINENSAGKEVYLERFVSLPSTNTT</sequence>
<protein>
    <submittedName>
        <fullName evidence="1">Uncharacterized protein</fullName>
    </submittedName>
</protein>
<comment type="caution">
    <text evidence="1">The sequence shown here is derived from an EMBL/GenBank/DDBJ whole genome shotgun (WGS) entry which is preliminary data.</text>
</comment>
<dbReference type="EMBL" id="LVZM01001957">
    <property type="protein sequence ID" value="OUC48851.1"/>
    <property type="molecule type" value="Genomic_DNA"/>
</dbReference>
<gene>
    <name evidence="1" type="ORF">D917_05913</name>
</gene>
<name>A0A1Y3EUP6_9BILA</name>
<organism evidence="1 2">
    <name type="scientific">Trichinella nativa</name>
    <dbReference type="NCBI Taxonomy" id="6335"/>
    <lineage>
        <taxon>Eukaryota</taxon>
        <taxon>Metazoa</taxon>
        <taxon>Ecdysozoa</taxon>
        <taxon>Nematoda</taxon>
        <taxon>Enoplea</taxon>
        <taxon>Dorylaimia</taxon>
        <taxon>Trichinellida</taxon>
        <taxon>Trichinellidae</taxon>
        <taxon>Trichinella</taxon>
    </lineage>
</organism>
<accession>A0A1Y3EUP6</accession>
<evidence type="ECO:0000313" key="2">
    <source>
        <dbReference type="Proteomes" id="UP000243006"/>
    </source>
</evidence>
<dbReference type="AlphaFoldDB" id="A0A1Y3EUP6"/>
<feature type="non-terminal residue" evidence="1">
    <location>
        <position position="64"/>
    </location>
</feature>
<evidence type="ECO:0000313" key="1">
    <source>
        <dbReference type="EMBL" id="OUC48851.1"/>
    </source>
</evidence>
<proteinExistence type="predicted"/>